<dbReference type="PROSITE" id="PS50045">
    <property type="entry name" value="SIGMA54_INTERACT_4"/>
    <property type="match status" value="1"/>
</dbReference>
<dbReference type="EMBL" id="BAABKI010000006">
    <property type="protein sequence ID" value="GAA5170487.1"/>
    <property type="molecule type" value="Genomic_DNA"/>
</dbReference>
<organism evidence="7 8">
    <name type="scientific">Modicisalibacter zincidurans</name>
    <dbReference type="NCBI Taxonomy" id="1178777"/>
    <lineage>
        <taxon>Bacteria</taxon>
        <taxon>Pseudomonadati</taxon>
        <taxon>Pseudomonadota</taxon>
        <taxon>Gammaproteobacteria</taxon>
        <taxon>Oceanospirillales</taxon>
        <taxon>Halomonadaceae</taxon>
        <taxon>Modicisalibacter</taxon>
    </lineage>
</organism>
<dbReference type="InterPro" id="IPR029016">
    <property type="entry name" value="GAF-like_dom_sf"/>
</dbReference>
<dbReference type="Pfam" id="PF02954">
    <property type="entry name" value="HTH_8"/>
    <property type="match status" value="1"/>
</dbReference>
<reference evidence="8" key="1">
    <citation type="journal article" date="2019" name="Int. J. Syst. Evol. Microbiol.">
        <title>The Global Catalogue of Microorganisms (GCM) 10K type strain sequencing project: providing services to taxonomists for standard genome sequencing and annotation.</title>
        <authorList>
            <consortium name="The Broad Institute Genomics Platform"/>
            <consortium name="The Broad Institute Genome Sequencing Center for Infectious Disease"/>
            <person name="Wu L."/>
            <person name="Ma J."/>
        </authorList>
    </citation>
    <scope>NUCLEOTIDE SEQUENCE [LARGE SCALE GENOMIC DNA]</scope>
    <source>
        <strain evidence="8">JCM 18472</strain>
    </source>
</reference>
<dbReference type="InterPro" id="IPR025944">
    <property type="entry name" value="Sigma_54_int_dom_CS"/>
</dbReference>
<evidence type="ECO:0000256" key="4">
    <source>
        <dbReference type="ARBA" id="ARBA00023163"/>
    </source>
</evidence>
<dbReference type="SUPFAM" id="SSF46689">
    <property type="entry name" value="Homeodomain-like"/>
    <property type="match status" value="1"/>
</dbReference>
<evidence type="ECO:0000256" key="2">
    <source>
        <dbReference type="ARBA" id="ARBA00022840"/>
    </source>
</evidence>
<feature type="region of interest" description="Disordered" evidence="5">
    <location>
        <begin position="1"/>
        <end position="39"/>
    </location>
</feature>
<dbReference type="Pfam" id="PF25601">
    <property type="entry name" value="AAA_lid_14"/>
    <property type="match status" value="1"/>
</dbReference>
<evidence type="ECO:0000256" key="1">
    <source>
        <dbReference type="ARBA" id="ARBA00022741"/>
    </source>
</evidence>
<dbReference type="Gene3D" id="3.40.50.300">
    <property type="entry name" value="P-loop containing nucleotide triphosphate hydrolases"/>
    <property type="match status" value="1"/>
</dbReference>
<evidence type="ECO:0000256" key="3">
    <source>
        <dbReference type="ARBA" id="ARBA00023015"/>
    </source>
</evidence>
<dbReference type="Gene3D" id="1.10.10.60">
    <property type="entry name" value="Homeodomain-like"/>
    <property type="match status" value="1"/>
</dbReference>
<keyword evidence="2" id="KW-0067">ATP-binding</keyword>
<dbReference type="Proteomes" id="UP001500074">
    <property type="component" value="Unassembled WGS sequence"/>
</dbReference>
<dbReference type="Pfam" id="PF00158">
    <property type="entry name" value="Sigma54_activat"/>
    <property type="match status" value="1"/>
</dbReference>
<dbReference type="InterPro" id="IPR027417">
    <property type="entry name" value="P-loop_NTPase"/>
</dbReference>
<dbReference type="Gene3D" id="3.30.450.40">
    <property type="match status" value="1"/>
</dbReference>
<dbReference type="InterPro" id="IPR009057">
    <property type="entry name" value="Homeodomain-like_sf"/>
</dbReference>
<sequence length="623" mass="68358">MQEDAKHRQRAHIARAGYRLDDMGAPTGGRQPDRYSADDLEQRRTLARPLLELLDEDLVPEVGAMLRHWQCVLVLADRDAVILAHWGDSRAMLPSHEDWLLPGAQWGEAQIGCNAIGTCLAEDDALDVIGREHTCDALHHLAGHAVPVRNWRGEVDACLALLSDPYRNRSSRYSGLLQVLAMRIENGRLIAHYRHRHFRLTFSANRDDIDGPRSGLLILDEQGQPVNGNSRACWLLKLEREALTGTTIETLFDTSWSALVAHGNALMPLRVAGRYHCYGQLAAPDRLVDAKGASTPSPLSALDLGDPRLRQAILLAERLGDRGIAMLLYGETGTGKEVFVKALHAASRRADKPLIAINCAAIPDALVEAELFGYVRGAFTGADPRGNPGRLREAHGGRLFLDEIGDMPLPVQARLLRALQERKVTPLGGSTAHPVDIEVIAATHRPLADEVASGRFRADLYYRLCGVELSLPPLRERQDIPALVQVLLARLMRELDLEATQSLPPRASPALLDWLCRQRWPGNIRELENVLRVALAISDGPLIDLQHLPANACAPDAYVARVPSTVPAMPANRPVSAPPAFGGLRERLAAHRGNLSALARELGISRTTLYKRLREQTGVNALG</sequence>
<evidence type="ECO:0000259" key="6">
    <source>
        <dbReference type="PROSITE" id="PS50045"/>
    </source>
</evidence>
<dbReference type="PANTHER" id="PTHR32071">
    <property type="entry name" value="TRANSCRIPTIONAL REGULATORY PROTEIN"/>
    <property type="match status" value="1"/>
</dbReference>
<dbReference type="InterPro" id="IPR002197">
    <property type="entry name" value="HTH_Fis"/>
</dbReference>
<protein>
    <submittedName>
        <fullName evidence="7">Sigma-54-dependent Fis family transcriptional regulator</fullName>
    </submittedName>
</protein>
<keyword evidence="3" id="KW-0805">Transcription regulation</keyword>
<dbReference type="InterPro" id="IPR003593">
    <property type="entry name" value="AAA+_ATPase"/>
</dbReference>
<keyword evidence="1" id="KW-0547">Nucleotide-binding</keyword>
<dbReference type="PROSITE" id="PS00688">
    <property type="entry name" value="SIGMA54_INTERACT_3"/>
    <property type="match status" value="1"/>
</dbReference>
<dbReference type="InterPro" id="IPR002078">
    <property type="entry name" value="Sigma_54_int"/>
</dbReference>
<proteinExistence type="predicted"/>
<keyword evidence="4" id="KW-0804">Transcription</keyword>
<evidence type="ECO:0000313" key="8">
    <source>
        <dbReference type="Proteomes" id="UP001500074"/>
    </source>
</evidence>
<comment type="caution">
    <text evidence="7">The sequence shown here is derived from an EMBL/GenBank/DDBJ whole genome shotgun (WGS) entry which is preliminary data.</text>
</comment>
<keyword evidence="8" id="KW-1185">Reference proteome</keyword>
<dbReference type="Gene3D" id="1.10.8.60">
    <property type="match status" value="1"/>
</dbReference>
<dbReference type="RefSeq" id="WP_051907351.1">
    <property type="nucleotide sequence ID" value="NZ_BAABKI010000006.1"/>
</dbReference>
<dbReference type="InterPro" id="IPR025662">
    <property type="entry name" value="Sigma_54_int_dom_ATP-bd_1"/>
</dbReference>
<gene>
    <name evidence="7" type="ORF">GCM10023342_04000</name>
</gene>
<feature type="domain" description="Sigma-54 factor interaction" evidence="6">
    <location>
        <begin position="302"/>
        <end position="536"/>
    </location>
</feature>
<evidence type="ECO:0000313" key="7">
    <source>
        <dbReference type="EMBL" id="GAA5170487.1"/>
    </source>
</evidence>
<accession>A0ABP9R1K4</accession>
<dbReference type="PROSITE" id="PS00675">
    <property type="entry name" value="SIGMA54_INTERACT_1"/>
    <property type="match status" value="1"/>
</dbReference>
<dbReference type="CDD" id="cd00009">
    <property type="entry name" value="AAA"/>
    <property type="match status" value="1"/>
</dbReference>
<dbReference type="InterPro" id="IPR058031">
    <property type="entry name" value="AAA_lid_NorR"/>
</dbReference>
<dbReference type="SMART" id="SM00382">
    <property type="entry name" value="AAA"/>
    <property type="match status" value="1"/>
</dbReference>
<evidence type="ECO:0000256" key="5">
    <source>
        <dbReference type="SAM" id="MobiDB-lite"/>
    </source>
</evidence>
<name>A0ABP9R1K4_9GAMM</name>
<dbReference type="SUPFAM" id="SSF52540">
    <property type="entry name" value="P-loop containing nucleoside triphosphate hydrolases"/>
    <property type="match status" value="1"/>
</dbReference>
<dbReference type="PANTHER" id="PTHR32071:SF77">
    <property type="entry name" value="TRANSCRIPTIONAL REGULATORY PROTEIN"/>
    <property type="match status" value="1"/>
</dbReference>